<reference evidence="2 3" key="1">
    <citation type="submission" date="2018-11" db="EMBL/GenBank/DDBJ databases">
        <title>Genomic Encyclopedia of Type Strains, Phase IV (KMG-IV): sequencing the most valuable type-strain genomes for metagenomic binning, comparative biology and taxonomic classification.</title>
        <authorList>
            <person name="Goeker M."/>
        </authorList>
    </citation>
    <scope>NUCLEOTIDE SEQUENCE [LARGE SCALE GENOMIC DNA]</scope>
    <source>
        <strain evidence="2 3">DSM 104731</strain>
    </source>
</reference>
<feature type="domain" description="Calcineurin-like phosphoesterase" evidence="1">
    <location>
        <begin position="25"/>
        <end position="207"/>
    </location>
</feature>
<dbReference type="GO" id="GO:0005737">
    <property type="term" value="C:cytoplasm"/>
    <property type="evidence" value="ECO:0007669"/>
    <property type="project" value="TreeGrafter"/>
</dbReference>
<dbReference type="RefSeq" id="WP_123794273.1">
    <property type="nucleotide sequence ID" value="NZ_RKQK01000006.1"/>
</dbReference>
<comment type="caution">
    <text evidence="2">The sequence shown here is derived from an EMBL/GenBank/DDBJ whole genome shotgun (WGS) entry which is preliminary data.</text>
</comment>
<dbReference type="Pfam" id="PF00149">
    <property type="entry name" value="Metallophos"/>
    <property type="match status" value="1"/>
</dbReference>
<dbReference type="InterPro" id="IPR029052">
    <property type="entry name" value="Metallo-depent_PP-like"/>
</dbReference>
<dbReference type="Gene3D" id="3.60.21.10">
    <property type="match status" value="1"/>
</dbReference>
<dbReference type="Proteomes" id="UP000269689">
    <property type="component" value="Unassembled WGS sequence"/>
</dbReference>
<organism evidence="2 3">
    <name type="scientific">Pacificibacter maritimus</name>
    <dbReference type="NCBI Taxonomy" id="762213"/>
    <lineage>
        <taxon>Bacteria</taxon>
        <taxon>Pseudomonadati</taxon>
        <taxon>Pseudomonadota</taxon>
        <taxon>Alphaproteobacteria</taxon>
        <taxon>Rhodobacterales</taxon>
        <taxon>Roseobacteraceae</taxon>
        <taxon>Pacificibacter</taxon>
    </lineage>
</organism>
<accession>A0A3N4UC98</accession>
<sequence length="258" mass="28411">MSKSHHSQNTPVRKILRLADMPAAIYAIGDIHGCLALYDALEKEIVADAAAFDGPKLIICLGDVVDRGPNTSGTLDRLMGPAPEGFERLVLRGNHEDMMASFITAPERMMEWLDFGGEEALASYGIRPNTSSGFRAERKLLRHKLRTGIPAEHLNFINDMPLALEVGHLRFAHAGYALAKPAQKQLSDFLLWGPPSRVDSHSGDEILIHGHVIVDDIEVQKNRINLDLGAYKSGRLAAMRFTAIKGENKVIEVTKSKL</sequence>
<evidence type="ECO:0000313" key="3">
    <source>
        <dbReference type="Proteomes" id="UP000269689"/>
    </source>
</evidence>
<dbReference type="AlphaFoldDB" id="A0A3N4UC98"/>
<dbReference type="InterPro" id="IPR004843">
    <property type="entry name" value="Calcineurin-like_PHP"/>
</dbReference>
<protein>
    <submittedName>
        <fullName evidence="2">Serine/threonine protein phosphatase 1</fullName>
    </submittedName>
</protein>
<dbReference type="InterPro" id="IPR050126">
    <property type="entry name" value="Ap4A_hydrolase"/>
</dbReference>
<keyword evidence="3" id="KW-1185">Reference proteome</keyword>
<dbReference type="GO" id="GO:0008803">
    <property type="term" value="F:bis(5'-nucleosyl)-tetraphosphatase (symmetrical) activity"/>
    <property type="evidence" value="ECO:0007669"/>
    <property type="project" value="TreeGrafter"/>
</dbReference>
<dbReference type="SUPFAM" id="SSF56300">
    <property type="entry name" value="Metallo-dependent phosphatases"/>
    <property type="match status" value="1"/>
</dbReference>
<proteinExistence type="predicted"/>
<dbReference type="OrthoDB" id="9807890at2"/>
<dbReference type="PANTHER" id="PTHR42850:SF11">
    <property type="entry name" value="BIS(5'-NUCLEOSYL)-TETRAPHOSPHATASE [SYMMETRICAL]"/>
    <property type="match status" value="1"/>
</dbReference>
<gene>
    <name evidence="2" type="ORF">EDD53_2966</name>
</gene>
<dbReference type="GO" id="GO:0110154">
    <property type="term" value="P:RNA decapping"/>
    <property type="evidence" value="ECO:0007669"/>
    <property type="project" value="TreeGrafter"/>
</dbReference>
<evidence type="ECO:0000313" key="2">
    <source>
        <dbReference type="EMBL" id="RPE62927.1"/>
    </source>
</evidence>
<dbReference type="EMBL" id="RKQK01000006">
    <property type="protein sequence ID" value="RPE62927.1"/>
    <property type="molecule type" value="Genomic_DNA"/>
</dbReference>
<name>A0A3N4UC98_9RHOB</name>
<evidence type="ECO:0000259" key="1">
    <source>
        <dbReference type="Pfam" id="PF00149"/>
    </source>
</evidence>
<dbReference type="PANTHER" id="PTHR42850">
    <property type="entry name" value="METALLOPHOSPHOESTERASE"/>
    <property type="match status" value="1"/>
</dbReference>
<dbReference type="GO" id="GO:0016791">
    <property type="term" value="F:phosphatase activity"/>
    <property type="evidence" value="ECO:0007669"/>
    <property type="project" value="TreeGrafter"/>
</dbReference>